<dbReference type="EMBL" id="AP019525">
    <property type="protein sequence ID" value="BBI90941.1"/>
    <property type="molecule type" value="Genomic_DNA"/>
</dbReference>
<sequence length="442" mass="49405">MKQYKNIEDARVSILEAVNLGLLIENIKPLTMQGTSTKKHLIKLQNENQLTSMVSVSTAIFETKQIQNIDEQLKKFTNEATNAILDQGVKASIVYAFECIERQRQTEITESALSTLDTLVALSESDIKNSVRAGKLNPFRTLPFVTNIIESCKIVEDDVVETNETVVSHPVSYIEESEGGVFFRSGDKVYCINESGIRETSAPSESFSYLSSIVESLTYADNKLSYVHESLGSFEIDSKGLRRKSSDGIFESFDACAFTNKMSTIVESMSYRDGVVGRRDRKANIAVCDALVAVSENFSNVAQLDNVFEAVNKRSGDKVLFVCNENNYHVLTVQSIRQAKIVESFTDIRDAIALFDKKVGVNLSEQLSELVAEAVSDDAQKVKDITECKELIKGLNEQKVDLEKEISECKNEEIREEFVDTLKLVEQTIIETQTKIQELTSI</sequence>
<keyword evidence="1" id="KW-0175">Coiled coil</keyword>
<reference evidence="2 3" key="1">
    <citation type="journal article" date="2019" name="Arch. Virol.">
        <title>A novel jumbo Tenacibaculum maritimum lytic phage with head-fiber-like appendages.</title>
        <authorList>
            <person name="Kawato Y."/>
            <person name="Istiqomah I."/>
            <person name="Gaafar A.Y."/>
            <person name="Hanaoka M."/>
            <person name="Ishimaru K."/>
            <person name="Yasuike M."/>
            <person name="Nishiki I."/>
            <person name="Nakamura Y."/>
            <person name="Fujiwara A."/>
            <person name="Nakai T."/>
        </authorList>
    </citation>
    <scope>NUCLEOTIDE SEQUENCE [LARGE SCALE GENOMIC DNA]</scope>
    <source>
        <strain evidence="2 3">PTm5</strain>
    </source>
</reference>
<organism evidence="2 3">
    <name type="scientific">Tenacibaculum phage PTm5</name>
    <dbReference type="NCBI Taxonomy" id="2547426"/>
    <lineage>
        <taxon>Viruses</taxon>
        <taxon>Duplodnaviria</taxon>
        <taxon>Heunggongvirae</taxon>
        <taxon>Uroviricota</taxon>
        <taxon>Caudoviricetes</taxon>
        <taxon>Shirahamavirus</taxon>
        <taxon>Shirahamavirus PTm1</taxon>
    </lineage>
</organism>
<evidence type="ECO:0000313" key="2">
    <source>
        <dbReference type="EMBL" id="BBI90941.1"/>
    </source>
</evidence>
<dbReference type="Proteomes" id="UP000424080">
    <property type="component" value="Segment"/>
</dbReference>
<protein>
    <submittedName>
        <fullName evidence="2">Uncharacterized protein</fullName>
    </submittedName>
</protein>
<evidence type="ECO:0000256" key="1">
    <source>
        <dbReference type="SAM" id="Coils"/>
    </source>
</evidence>
<proteinExistence type="predicted"/>
<name>A0A5S9HY32_9CAUD</name>
<evidence type="ECO:0000313" key="3">
    <source>
        <dbReference type="Proteomes" id="UP000424080"/>
    </source>
</evidence>
<accession>A0A5S9HY32</accession>
<feature type="coiled-coil region" evidence="1">
    <location>
        <begin position="385"/>
        <end position="415"/>
    </location>
</feature>